<keyword evidence="2" id="KW-0812">Transmembrane</keyword>
<dbReference type="Pfam" id="PF03544">
    <property type="entry name" value="TonB_C"/>
    <property type="match status" value="1"/>
</dbReference>
<dbReference type="EMBL" id="JACHIO010000005">
    <property type="protein sequence ID" value="MBB5063310.1"/>
    <property type="molecule type" value="Genomic_DNA"/>
</dbReference>
<dbReference type="GO" id="GO:0016020">
    <property type="term" value="C:membrane"/>
    <property type="evidence" value="ECO:0007669"/>
    <property type="project" value="UniProtKB-SubCell"/>
</dbReference>
<dbReference type="InterPro" id="IPR006260">
    <property type="entry name" value="TonB/TolA_C"/>
</dbReference>
<reference evidence="7 8" key="1">
    <citation type="submission" date="2020-08" db="EMBL/GenBank/DDBJ databases">
        <title>Genomic Encyclopedia of Type Strains, Phase IV (KMG-V): Genome sequencing to study the core and pangenomes of soil and plant-associated prokaryotes.</title>
        <authorList>
            <person name="Whitman W."/>
        </authorList>
    </citation>
    <scope>NUCLEOTIDE SEQUENCE [LARGE SCALE GENOMIC DNA]</scope>
    <source>
        <strain evidence="7 8">X5P3</strain>
    </source>
</reference>
<dbReference type="GO" id="GO:0055085">
    <property type="term" value="P:transmembrane transport"/>
    <property type="evidence" value="ECO:0007669"/>
    <property type="project" value="InterPro"/>
</dbReference>
<gene>
    <name evidence="7" type="ORF">HDF15_001650</name>
</gene>
<dbReference type="Proteomes" id="UP000584867">
    <property type="component" value="Unassembled WGS sequence"/>
</dbReference>
<feature type="signal peptide" evidence="5">
    <location>
        <begin position="1"/>
        <end position="24"/>
    </location>
</feature>
<evidence type="ECO:0000259" key="6">
    <source>
        <dbReference type="Pfam" id="PF03544"/>
    </source>
</evidence>
<dbReference type="InterPro" id="IPR037682">
    <property type="entry name" value="TonB_C"/>
</dbReference>
<proteinExistence type="predicted"/>
<evidence type="ECO:0000313" key="7">
    <source>
        <dbReference type="EMBL" id="MBB5063310.1"/>
    </source>
</evidence>
<dbReference type="AlphaFoldDB" id="A0A7W7ZNM5"/>
<evidence type="ECO:0000256" key="3">
    <source>
        <dbReference type="ARBA" id="ARBA00022989"/>
    </source>
</evidence>
<evidence type="ECO:0000256" key="2">
    <source>
        <dbReference type="ARBA" id="ARBA00022692"/>
    </source>
</evidence>
<feature type="chain" id="PRO_5030893753" evidence="5">
    <location>
        <begin position="25"/>
        <end position="289"/>
    </location>
</feature>
<sequence>MFQIQRSALILTSSLMGVLQPAFAQQTVVKPESGPVPIVQHDPVVDAAALKIGRALFLRCFCADNNLSFDLEGRPQGTAKTTDWTLSGINVQKVVREGPGAIELEGVRVAIRYATDRHEFDRHPQNEEKMRLTLADKGDAAAFERELQAVFSTGIDRPLQRSMPEYWQHCFDPSMAWPQDSLTGAQVVTFAAVPSAGSSQAVVTHRAEAGYTLPASHDHVTGTVHMRLVVDTEGTARHIAIVQPLGYGLDARAVEAAAKYRFTPAMLDGKPVASNVLMNQDFLVVQTPQ</sequence>
<dbReference type="NCBIfam" id="TIGR01352">
    <property type="entry name" value="tonB_Cterm"/>
    <property type="match status" value="1"/>
</dbReference>
<evidence type="ECO:0000256" key="1">
    <source>
        <dbReference type="ARBA" id="ARBA00004167"/>
    </source>
</evidence>
<evidence type="ECO:0000313" key="8">
    <source>
        <dbReference type="Proteomes" id="UP000584867"/>
    </source>
</evidence>
<dbReference type="SUPFAM" id="SSF74653">
    <property type="entry name" value="TolA/TonB C-terminal domain"/>
    <property type="match status" value="1"/>
</dbReference>
<comment type="subcellular location">
    <subcellularLocation>
        <location evidence="1">Membrane</location>
        <topology evidence="1">Single-pass membrane protein</topology>
    </subcellularLocation>
</comment>
<evidence type="ECO:0000256" key="4">
    <source>
        <dbReference type="ARBA" id="ARBA00023136"/>
    </source>
</evidence>
<dbReference type="Gene3D" id="3.30.1150.10">
    <property type="match status" value="1"/>
</dbReference>
<name>A0A7W7ZNM5_9BACT</name>
<keyword evidence="5" id="KW-0732">Signal</keyword>
<evidence type="ECO:0000256" key="5">
    <source>
        <dbReference type="SAM" id="SignalP"/>
    </source>
</evidence>
<dbReference type="RefSeq" id="WP_184254354.1">
    <property type="nucleotide sequence ID" value="NZ_JACHIO010000005.1"/>
</dbReference>
<keyword evidence="3" id="KW-1133">Transmembrane helix</keyword>
<comment type="caution">
    <text evidence="7">The sequence shown here is derived from an EMBL/GenBank/DDBJ whole genome shotgun (WGS) entry which is preliminary data.</text>
</comment>
<accession>A0A7W7ZNM5</accession>
<keyword evidence="4" id="KW-0472">Membrane</keyword>
<feature type="domain" description="TonB C-terminal" evidence="6">
    <location>
        <begin position="217"/>
        <end position="281"/>
    </location>
</feature>
<organism evidence="7 8">
    <name type="scientific">Granulicella mallensis</name>
    <dbReference type="NCBI Taxonomy" id="940614"/>
    <lineage>
        <taxon>Bacteria</taxon>
        <taxon>Pseudomonadati</taxon>
        <taxon>Acidobacteriota</taxon>
        <taxon>Terriglobia</taxon>
        <taxon>Terriglobales</taxon>
        <taxon>Acidobacteriaceae</taxon>
        <taxon>Granulicella</taxon>
    </lineage>
</organism>
<protein>
    <submittedName>
        <fullName evidence="7">TonB family protein</fullName>
    </submittedName>
</protein>